<feature type="signal peptide" evidence="7">
    <location>
        <begin position="1"/>
        <end position="20"/>
    </location>
</feature>
<dbReference type="PANTHER" id="PTHR45953">
    <property type="entry name" value="IDURONATE 2-SULFATASE"/>
    <property type="match status" value="1"/>
</dbReference>
<dbReference type="SUPFAM" id="SSF53649">
    <property type="entry name" value="Alkaline phosphatase-like"/>
    <property type="match status" value="1"/>
</dbReference>
<dbReference type="InterPro" id="IPR024607">
    <property type="entry name" value="Sulfatase_CS"/>
</dbReference>
<name>A0ABX2E406_9FLAO</name>
<evidence type="ECO:0000256" key="1">
    <source>
        <dbReference type="ARBA" id="ARBA00001913"/>
    </source>
</evidence>
<evidence type="ECO:0000256" key="2">
    <source>
        <dbReference type="ARBA" id="ARBA00008779"/>
    </source>
</evidence>
<dbReference type="PROSITE" id="PS00149">
    <property type="entry name" value="SULFATASE_2"/>
    <property type="match status" value="1"/>
</dbReference>
<evidence type="ECO:0000256" key="5">
    <source>
        <dbReference type="ARBA" id="ARBA00022801"/>
    </source>
</evidence>
<proteinExistence type="inferred from homology"/>
<sequence>MRITLLILLVPLLFILSCKNQEQQVVKDITTKPNVLFIAVDDLNNWISPIQNFSNVKTPNFDRLSKMGVTFTNAHVQAPLCGPSRASIMTGLRPSTTGIYGMTPDNKIRREGNPATKDIRFLPEYFEDNGYYTMGIGKLFHIHAPDSVFNESGGRVKGFGPYPKKRFVWDGFGTSKSKKEKYGRTSTDWGAFPEQDSLMPDHQSVNWVAERLQRNYDEPFFMGLGFLRVHVPLYVPQKWFDLYPLEDIQTPPYKSDDLNDIPPVGMQINDLPMMPSTEWAKDSGEWKKIVQAYLACMSYVDYELGRVLDALESSKYADNTIIVLWSDHGYRLGEKGTFAKHALWETATKAPLLFAAPNLPKGKKITAPVEMLSIYPTLLELSGLPAYKRNEGNSLVAMMENNEGLNEARAITTYGMNNHAIKTNGYRYIQYEDGTEEFYNHSLDSNEWYNEANNPKYKSEIEALKALLPNVNSKWDSESNYTFQPYFVEQKMRVNGKENKPVDVIGADR</sequence>
<reference evidence="9 10" key="1">
    <citation type="journal article" date="2015" name="Int. J. Syst. Evol. Microbiol.">
        <title>Winogradskyella litoriviva sp. nov., isolated from coastal seawater.</title>
        <authorList>
            <person name="Nedashkovskaya O.I."/>
            <person name="Kukhlevskiy A.D."/>
            <person name="Zhukova N.V."/>
            <person name="Kim S.J."/>
            <person name="Rhee S.K."/>
            <person name="Mikhailov V.V."/>
        </authorList>
    </citation>
    <scope>NUCLEOTIDE SEQUENCE [LARGE SCALE GENOMIC DNA]</scope>
    <source>
        <strain evidence="9 10">KMM6491</strain>
    </source>
</reference>
<evidence type="ECO:0000259" key="8">
    <source>
        <dbReference type="Pfam" id="PF00884"/>
    </source>
</evidence>
<dbReference type="Pfam" id="PF00884">
    <property type="entry name" value="Sulfatase"/>
    <property type="match status" value="1"/>
</dbReference>
<organism evidence="9 10">
    <name type="scientific">Winogradskyella litoriviva</name>
    <dbReference type="NCBI Taxonomy" id="1220182"/>
    <lineage>
        <taxon>Bacteria</taxon>
        <taxon>Pseudomonadati</taxon>
        <taxon>Bacteroidota</taxon>
        <taxon>Flavobacteriia</taxon>
        <taxon>Flavobacteriales</taxon>
        <taxon>Flavobacteriaceae</taxon>
        <taxon>Winogradskyella</taxon>
    </lineage>
</organism>
<feature type="chain" id="PRO_5046600600" evidence="7">
    <location>
        <begin position="21"/>
        <end position="509"/>
    </location>
</feature>
<protein>
    <submittedName>
        <fullName evidence="9">Sulfatase</fullName>
    </submittedName>
</protein>
<keyword evidence="3" id="KW-0479">Metal-binding</keyword>
<dbReference type="EMBL" id="JABRWQ010000003">
    <property type="protein sequence ID" value="NRD23035.1"/>
    <property type="molecule type" value="Genomic_DNA"/>
</dbReference>
<dbReference type="PROSITE" id="PS51257">
    <property type="entry name" value="PROKAR_LIPOPROTEIN"/>
    <property type="match status" value="1"/>
</dbReference>
<gene>
    <name evidence="9" type="ORF">HNV10_07270</name>
</gene>
<feature type="domain" description="Sulfatase N-terminal" evidence="8">
    <location>
        <begin position="33"/>
        <end position="383"/>
    </location>
</feature>
<dbReference type="CDD" id="cd16030">
    <property type="entry name" value="iduronate-2-sulfatase"/>
    <property type="match status" value="1"/>
</dbReference>
<dbReference type="PANTHER" id="PTHR45953:SF1">
    <property type="entry name" value="IDURONATE 2-SULFATASE"/>
    <property type="match status" value="1"/>
</dbReference>
<keyword evidence="6" id="KW-0106">Calcium</keyword>
<comment type="similarity">
    <text evidence="2">Belongs to the sulfatase family.</text>
</comment>
<dbReference type="InterPro" id="IPR035874">
    <property type="entry name" value="IDS"/>
</dbReference>
<keyword evidence="10" id="KW-1185">Reference proteome</keyword>
<dbReference type="Proteomes" id="UP000805085">
    <property type="component" value="Unassembled WGS sequence"/>
</dbReference>
<evidence type="ECO:0000256" key="4">
    <source>
        <dbReference type="ARBA" id="ARBA00022729"/>
    </source>
</evidence>
<dbReference type="InterPro" id="IPR000917">
    <property type="entry name" value="Sulfatase_N"/>
</dbReference>
<dbReference type="InterPro" id="IPR017850">
    <property type="entry name" value="Alkaline_phosphatase_core_sf"/>
</dbReference>
<evidence type="ECO:0000313" key="9">
    <source>
        <dbReference type="EMBL" id="NRD23035.1"/>
    </source>
</evidence>
<comment type="caution">
    <text evidence="9">The sequence shown here is derived from an EMBL/GenBank/DDBJ whole genome shotgun (WGS) entry which is preliminary data.</text>
</comment>
<accession>A0ABX2E406</accession>
<comment type="cofactor">
    <cofactor evidence="1">
        <name>Ca(2+)</name>
        <dbReference type="ChEBI" id="CHEBI:29108"/>
    </cofactor>
</comment>
<keyword evidence="5" id="KW-0378">Hydrolase</keyword>
<evidence type="ECO:0000256" key="3">
    <source>
        <dbReference type="ARBA" id="ARBA00022723"/>
    </source>
</evidence>
<evidence type="ECO:0000256" key="6">
    <source>
        <dbReference type="ARBA" id="ARBA00022837"/>
    </source>
</evidence>
<keyword evidence="4 7" id="KW-0732">Signal</keyword>
<dbReference type="RefSeq" id="WP_173300677.1">
    <property type="nucleotide sequence ID" value="NZ_JABRWQ010000003.1"/>
</dbReference>
<dbReference type="PROSITE" id="PS00523">
    <property type="entry name" value="SULFATASE_1"/>
    <property type="match status" value="1"/>
</dbReference>
<evidence type="ECO:0000256" key="7">
    <source>
        <dbReference type="SAM" id="SignalP"/>
    </source>
</evidence>
<evidence type="ECO:0000313" key="10">
    <source>
        <dbReference type="Proteomes" id="UP000805085"/>
    </source>
</evidence>
<dbReference type="Gene3D" id="3.40.720.10">
    <property type="entry name" value="Alkaline Phosphatase, subunit A"/>
    <property type="match status" value="1"/>
</dbReference>